<evidence type="ECO:0000313" key="19">
    <source>
        <dbReference type="EMBL" id="MCT7660216.1"/>
    </source>
</evidence>
<evidence type="ECO:0000256" key="1">
    <source>
        <dbReference type="ARBA" id="ARBA00001971"/>
    </source>
</evidence>
<keyword evidence="7" id="KW-0479">Metal-binding</keyword>
<evidence type="ECO:0000256" key="17">
    <source>
        <dbReference type="SAM" id="Phobius"/>
    </source>
</evidence>
<protein>
    <recommendedName>
        <fullName evidence="4">cytochrome-c oxidase</fullName>
        <ecNumber evidence="4">7.1.1.9</ecNumber>
    </recommendedName>
    <alternativeName>
        <fullName evidence="14">Cytochrome aa3 subunit 2</fullName>
    </alternativeName>
</protein>
<proteinExistence type="inferred from homology"/>
<evidence type="ECO:0000256" key="5">
    <source>
        <dbReference type="ARBA" id="ARBA00022448"/>
    </source>
</evidence>
<keyword evidence="9" id="KW-0249">Electron transport</keyword>
<keyword evidence="20" id="KW-1185">Reference proteome</keyword>
<evidence type="ECO:0000256" key="6">
    <source>
        <dbReference type="ARBA" id="ARBA00022692"/>
    </source>
</evidence>
<feature type="compositionally biased region" description="Basic and acidic residues" evidence="16">
    <location>
        <begin position="325"/>
        <end position="334"/>
    </location>
</feature>
<feature type="transmembrane region" description="Helical" evidence="17">
    <location>
        <begin position="94"/>
        <end position="114"/>
    </location>
</feature>
<keyword evidence="6 17" id="KW-0812">Transmembrane</keyword>
<evidence type="ECO:0000313" key="20">
    <source>
        <dbReference type="Proteomes" id="UP001206639"/>
    </source>
</evidence>
<accession>A0ABT2MD79</accession>
<dbReference type="PROSITE" id="PS00078">
    <property type="entry name" value="COX2"/>
    <property type="match status" value="1"/>
</dbReference>
<evidence type="ECO:0000256" key="16">
    <source>
        <dbReference type="SAM" id="MobiDB-lite"/>
    </source>
</evidence>
<feature type="region of interest" description="Disordered" evidence="16">
    <location>
        <begin position="166"/>
        <end position="187"/>
    </location>
</feature>
<evidence type="ECO:0000256" key="10">
    <source>
        <dbReference type="ARBA" id="ARBA00022989"/>
    </source>
</evidence>
<evidence type="ECO:0000256" key="9">
    <source>
        <dbReference type="ARBA" id="ARBA00022982"/>
    </source>
</evidence>
<dbReference type="SUPFAM" id="SSF49503">
    <property type="entry name" value="Cupredoxins"/>
    <property type="match status" value="1"/>
</dbReference>
<feature type="transmembrane region" description="Helical" evidence="17">
    <location>
        <begin position="52"/>
        <end position="73"/>
    </location>
</feature>
<dbReference type="InterPro" id="IPR036257">
    <property type="entry name" value="Cyt_c_oxidase_su2_TM_sf"/>
</dbReference>
<keyword evidence="12 17" id="KW-0472">Membrane</keyword>
<keyword evidence="10 17" id="KW-1133">Transmembrane helix</keyword>
<organism evidence="19 20">
    <name type="scientific">Mycobacterium deserti</name>
    <dbReference type="NCBI Taxonomy" id="2978347"/>
    <lineage>
        <taxon>Bacteria</taxon>
        <taxon>Bacillati</taxon>
        <taxon>Actinomycetota</taxon>
        <taxon>Actinomycetes</taxon>
        <taxon>Mycobacteriales</taxon>
        <taxon>Mycobacteriaceae</taxon>
        <taxon>Mycobacterium</taxon>
    </lineage>
</organism>
<dbReference type="PROSITE" id="PS50857">
    <property type="entry name" value="COX2_CUA"/>
    <property type="match status" value="1"/>
</dbReference>
<comment type="similarity">
    <text evidence="3">Belongs to the cytochrome c oxidase subunit 2 family.</text>
</comment>
<sequence>MTPRGVRVVALSLVLGVTALLLTGCSWSEVLGLGWPKGITPEAHINRELWIGSVIASLVVGVIVWGLIFWASAFHRAKKTDTELPRQFGYNMPLELVLTVVPFLIISVLFYFTVVVQERMLHEEEPEVVVDVTAFQWNWKFGYQSVNFSDGTYTYEGGQPERQEAVASGPEGVEGEHGGEYGAIAGKNPEDRSYLAFDEVETLGTSTEIPVLVVPSGKRIEFQIASADVIHGFWVPEFLFKRDVIPNPEANNSDNTFQVSEINQTGAFVGRCTEMCGTYHAMMNFELRVVEPNDFKAYLDQRRAGRTNAQALKAINQSPTAETTRPFDTRRGEGAPEVPQASK</sequence>
<keyword evidence="8" id="KW-1278">Translocase</keyword>
<dbReference type="PANTHER" id="PTHR22888:SF9">
    <property type="entry name" value="CYTOCHROME C OXIDASE SUBUNIT 2"/>
    <property type="match status" value="1"/>
</dbReference>
<dbReference type="Proteomes" id="UP001206639">
    <property type="component" value="Unassembled WGS sequence"/>
</dbReference>
<evidence type="ECO:0000256" key="13">
    <source>
        <dbReference type="ARBA" id="ARBA00024688"/>
    </source>
</evidence>
<evidence type="ECO:0000256" key="11">
    <source>
        <dbReference type="ARBA" id="ARBA00023008"/>
    </source>
</evidence>
<comment type="subcellular location">
    <subcellularLocation>
        <location evidence="2">Membrane</location>
        <topology evidence="2">Multi-pass membrane protein</topology>
    </subcellularLocation>
</comment>
<dbReference type="Pfam" id="PF00116">
    <property type="entry name" value="COX2"/>
    <property type="match status" value="1"/>
</dbReference>
<gene>
    <name evidence="19" type="ORF">N4S67_17515</name>
</gene>
<dbReference type="InterPro" id="IPR008972">
    <property type="entry name" value="Cupredoxin"/>
</dbReference>
<reference evidence="20" key="1">
    <citation type="submission" date="2023-07" db="EMBL/GenBank/DDBJ databases">
        <authorList>
            <person name="Deng Y."/>
            <person name="Zhang Y.-Q."/>
        </authorList>
    </citation>
    <scope>NUCLEOTIDE SEQUENCE [LARGE SCALE GENOMIC DNA]</scope>
    <source>
        <strain evidence="20">CPCC 205710</strain>
    </source>
</reference>
<feature type="compositionally biased region" description="Polar residues" evidence="16">
    <location>
        <begin position="310"/>
        <end position="323"/>
    </location>
</feature>
<dbReference type="InterPro" id="IPR045187">
    <property type="entry name" value="CcO_II"/>
</dbReference>
<evidence type="ECO:0000256" key="4">
    <source>
        <dbReference type="ARBA" id="ARBA00012949"/>
    </source>
</evidence>
<comment type="function">
    <text evidence="13">Subunits I and II form the functional core of the enzyme complex. Electrons originating in cytochrome c are transferred via heme a and Cu(A) to the binuclear center formed by heme a3 and Cu(B).</text>
</comment>
<evidence type="ECO:0000259" key="18">
    <source>
        <dbReference type="PROSITE" id="PS50857"/>
    </source>
</evidence>
<name>A0ABT2MD79_9MYCO</name>
<evidence type="ECO:0000256" key="7">
    <source>
        <dbReference type="ARBA" id="ARBA00022723"/>
    </source>
</evidence>
<evidence type="ECO:0000256" key="2">
    <source>
        <dbReference type="ARBA" id="ARBA00004141"/>
    </source>
</evidence>
<dbReference type="RefSeq" id="WP_260994274.1">
    <property type="nucleotide sequence ID" value="NZ_JAODWD010000004.1"/>
</dbReference>
<comment type="cofactor">
    <cofactor evidence="1">
        <name>heme</name>
        <dbReference type="ChEBI" id="CHEBI:30413"/>
    </cofactor>
</comment>
<feature type="region of interest" description="Disordered" evidence="16">
    <location>
        <begin position="310"/>
        <end position="343"/>
    </location>
</feature>
<dbReference type="Gene3D" id="1.10.287.90">
    <property type="match status" value="1"/>
</dbReference>
<feature type="domain" description="Cytochrome oxidase subunit II copper A binding" evidence="18">
    <location>
        <begin position="125"/>
        <end position="301"/>
    </location>
</feature>
<dbReference type="EC" id="7.1.1.9" evidence="4"/>
<dbReference type="InterPro" id="IPR001505">
    <property type="entry name" value="Copper_CuA"/>
</dbReference>
<comment type="catalytic activity">
    <reaction evidence="15">
        <text>4 Fe(II)-[cytochrome c] + O2 + 8 H(+)(in) = 4 Fe(III)-[cytochrome c] + 2 H2O + 4 H(+)(out)</text>
        <dbReference type="Rhea" id="RHEA:11436"/>
        <dbReference type="Rhea" id="RHEA-COMP:10350"/>
        <dbReference type="Rhea" id="RHEA-COMP:14399"/>
        <dbReference type="ChEBI" id="CHEBI:15377"/>
        <dbReference type="ChEBI" id="CHEBI:15378"/>
        <dbReference type="ChEBI" id="CHEBI:15379"/>
        <dbReference type="ChEBI" id="CHEBI:29033"/>
        <dbReference type="ChEBI" id="CHEBI:29034"/>
        <dbReference type="EC" id="7.1.1.9"/>
    </reaction>
</comment>
<dbReference type="PROSITE" id="PS51257">
    <property type="entry name" value="PROKAR_LIPOPROTEIN"/>
    <property type="match status" value="1"/>
</dbReference>
<keyword evidence="11" id="KW-0186">Copper</keyword>
<evidence type="ECO:0000256" key="12">
    <source>
        <dbReference type="ARBA" id="ARBA00023136"/>
    </source>
</evidence>
<evidence type="ECO:0000256" key="3">
    <source>
        <dbReference type="ARBA" id="ARBA00007866"/>
    </source>
</evidence>
<dbReference type="EMBL" id="JAODWD010000004">
    <property type="protein sequence ID" value="MCT7660216.1"/>
    <property type="molecule type" value="Genomic_DNA"/>
</dbReference>
<dbReference type="Gene3D" id="2.60.40.420">
    <property type="entry name" value="Cupredoxins - blue copper proteins"/>
    <property type="match status" value="1"/>
</dbReference>
<keyword evidence="5" id="KW-0813">Transport</keyword>
<dbReference type="InterPro" id="IPR002429">
    <property type="entry name" value="CcO_II-like_C"/>
</dbReference>
<dbReference type="PANTHER" id="PTHR22888">
    <property type="entry name" value="CYTOCHROME C OXIDASE, SUBUNIT II"/>
    <property type="match status" value="1"/>
</dbReference>
<comment type="caution">
    <text evidence="19">The sequence shown here is derived from an EMBL/GenBank/DDBJ whole genome shotgun (WGS) entry which is preliminary data.</text>
</comment>
<dbReference type="SUPFAM" id="SSF81464">
    <property type="entry name" value="Cytochrome c oxidase subunit II-like, transmembrane region"/>
    <property type="match status" value="1"/>
</dbReference>
<evidence type="ECO:0000256" key="14">
    <source>
        <dbReference type="ARBA" id="ARBA00031399"/>
    </source>
</evidence>
<evidence type="ECO:0000256" key="15">
    <source>
        <dbReference type="ARBA" id="ARBA00047816"/>
    </source>
</evidence>
<evidence type="ECO:0000256" key="8">
    <source>
        <dbReference type="ARBA" id="ARBA00022967"/>
    </source>
</evidence>